<dbReference type="Proteomes" id="UP000277811">
    <property type="component" value="Unassembled WGS sequence"/>
</dbReference>
<evidence type="ECO:0000313" key="1">
    <source>
        <dbReference type="EMBL" id="VBB06155.1"/>
    </source>
</evidence>
<dbReference type="OrthoDB" id="9787096at2"/>
<dbReference type="EMBL" id="UPPP01000061">
    <property type="protein sequence ID" value="VBB06155.1"/>
    <property type="molecule type" value="Genomic_DNA"/>
</dbReference>
<dbReference type="InterPro" id="IPR015421">
    <property type="entry name" value="PyrdxlP-dep_Trfase_major"/>
</dbReference>
<dbReference type="RefSeq" id="WP_122627107.1">
    <property type="nucleotide sequence ID" value="NZ_UPPP01000061.1"/>
</dbReference>
<dbReference type="SUPFAM" id="SSF53383">
    <property type="entry name" value="PLP-dependent transferases"/>
    <property type="match status" value="1"/>
</dbReference>
<reference evidence="1 2" key="1">
    <citation type="submission" date="2018-06" db="EMBL/GenBank/DDBJ databases">
        <authorList>
            <person name="Strepis N."/>
        </authorList>
    </citation>
    <scope>NUCLEOTIDE SEQUENCE [LARGE SCALE GENOMIC DNA]</scope>
    <source>
        <strain evidence="1">LUCI</strain>
    </source>
</reference>
<proteinExistence type="predicted"/>
<dbReference type="Gene3D" id="3.40.640.10">
    <property type="entry name" value="Type I PLP-dependent aspartate aminotransferase-like (Major domain)"/>
    <property type="match status" value="1"/>
</dbReference>
<dbReference type="InterPro" id="IPR015424">
    <property type="entry name" value="PyrdxlP-dep_Trfase"/>
</dbReference>
<keyword evidence="1" id="KW-0808">Transferase</keyword>
<protein>
    <submittedName>
        <fullName evidence="1">Pyridoxal phosphate-dependent transferase</fullName>
    </submittedName>
</protein>
<keyword evidence="2" id="KW-1185">Reference proteome</keyword>
<dbReference type="AlphaFoldDB" id="A0A498R4W6"/>
<evidence type="ECO:0000313" key="2">
    <source>
        <dbReference type="Proteomes" id="UP000277811"/>
    </source>
</evidence>
<dbReference type="GO" id="GO:0016740">
    <property type="term" value="F:transferase activity"/>
    <property type="evidence" value="ECO:0007669"/>
    <property type="project" value="UniProtKB-KW"/>
</dbReference>
<accession>A0A498R4W6</accession>
<gene>
    <name evidence="1" type="ORF">LUCI_1371</name>
</gene>
<name>A0A498R4W6_9FIRM</name>
<organism evidence="1 2">
    <name type="scientific">Lucifera butyrica</name>
    <dbReference type="NCBI Taxonomy" id="1351585"/>
    <lineage>
        <taxon>Bacteria</taxon>
        <taxon>Bacillati</taxon>
        <taxon>Bacillota</taxon>
        <taxon>Negativicutes</taxon>
        <taxon>Veillonellales</taxon>
        <taxon>Veillonellaceae</taxon>
        <taxon>Lucifera</taxon>
    </lineage>
</organism>
<sequence length="490" mass="54382">MRKFKYKFQMYRNLQANIANIYNEARRAADELNIPQELRGRFGLTGAISGCPAPLRDDILHAGEAGATEVIPLAKLVDEIRELVKDVYGDDFDAAPASTCEAGLWVTFDSLFSPPMMGRGDNYRSRYIAPYEKHMHHQGGYGRPFPPRFKDFLADRGSTAGELGFYGKRQNNLDTVIVPLAGAWYDVHGIKYHPVPLLTNVDPEESIEILSQYADIHAPFLAGITSLGYETPGYGYGAKDEEGTPVLQKYLSELAHSYDLPYVIDNAWGLPFVGASPLKNGADVIVYSMDKATGAATSGLIIGREEYMVPIRRAMGLHGDRYGTTASYGRAAYVTYDPGKEALLTQIQALKVLRDRPQVLTQPVDDLERIIKEEFAQIQLPDHLKDGILISKSYNSTAVEVNYEKTWQNREMGIPIFSIEDMYAGTNLFQTGLSQMGVIPTVAYDGNIYISPGLGTCDSKGQLIEENTRYAIKALVRLIEIVCRYAGITE</sequence>